<dbReference type="Gene3D" id="3.40.50.12780">
    <property type="entry name" value="N-terminal domain of ligase-like"/>
    <property type="match status" value="1"/>
</dbReference>
<dbReference type="InterPro" id="IPR045851">
    <property type="entry name" value="AMP-bd_C_sf"/>
</dbReference>
<dbReference type="RefSeq" id="WP_090849985.1">
    <property type="nucleotide sequence ID" value="NZ_FNJU01000001.1"/>
</dbReference>
<dbReference type="NCBIfam" id="NF002966">
    <property type="entry name" value="PRK03640.1"/>
    <property type="match status" value="1"/>
</dbReference>
<comment type="similarity">
    <text evidence="5">Belongs to the ATP-dependent AMP-binding enzyme family. MenE subfamily.</text>
</comment>
<dbReference type="InterPro" id="IPR020845">
    <property type="entry name" value="AMP-binding_CS"/>
</dbReference>
<accession>A0A1H0QFK8</accession>
<dbReference type="AlphaFoldDB" id="A0A1H0QFK8"/>
<dbReference type="GO" id="GO:0005524">
    <property type="term" value="F:ATP binding"/>
    <property type="evidence" value="ECO:0007669"/>
    <property type="project" value="UniProtKB-KW"/>
</dbReference>
<dbReference type="InterPro" id="IPR025110">
    <property type="entry name" value="AMP-bd_C"/>
</dbReference>
<evidence type="ECO:0000313" key="9">
    <source>
        <dbReference type="Proteomes" id="UP000199159"/>
    </source>
</evidence>
<proteinExistence type="inferred from homology"/>
<keyword evidence="3 5" id="KW-0547">Nucleotide-binding</keyword>
<dbReference type="Proteomes" id="UP000199159">
    <property type="component" value="Unassembled WGS sequence"/>
</dbReference>
<evidence type="ECO:0000259" key="6">
    <source>
        <dbReference type="Pfam" id="PF00501"/>
    </source>
</evidence>
<comment type="catalytic activity">
    <reaction evidence="5">
        <text>2-succinylbenzoate + ATP + CoA = 2-succinylbenzoyl-CoA + AMP + diphosphate</text>
        <dbReference type="Rhea" id="RHEA:17009"/>
        <dbReference type="ChEBI" id="CHEBI:18325"/>
        <dbReference type="ChEBI" id="CHEBI:30616"/>
        <dbReference type="ChEBI" id="CHEBI:33019"/>
        <dbReference type="ChEBI" id="CHEBI:57287"/>
        <dbReference type="ChEBI" id="CHEBI:57364"/>
        <dbReference type="ChEBI" id="CHEBI:456215"/>
        <dbReference type="EC" id="6.2.1.26"/>
    </reaction>
</comment>
<reference evidence="9" key="1">
    <citation type="submission" date="2016-10" db="EMBL/GenBank/DDBJ databases">
        <authorList>
            <person name="Varghese N."/>
            <person name="Submissions S."/>
        </authorList>
    </citation>
    <scope>NUCLEOTIDE SEQUENCE [LARGE SCALE GENOMIC DNA]</scope>
    <source>
        <strain evidence="9">IBRC-M10078</strain>
    </source>
</reference>
<keyword evidence="2 5" id="KW-0436">Ligase</keyword>
<name>A0A1H0QFK8_9BACI</name>
<feature type="domain" description="AMP-dependent synthetase/ligase" evidence="6">
    <location>
        <begin position="10"/>
        <end position="355"/>
    </location>
</feature>
<dbReference type="Gene3D" id="3.30.300.30">
    <property type="match status" value="1"/>
</dbReference>
<keyword evidence="9" id="KW-1185">Reference proteome</keyword>
<dbReference type="UniPathway" id="UPA01057">
    <property type="reaction ID" value="UER00166"/>
</dbReference>
<dbReference type="EC" id="6.2.1.26" evidence="5"/>
<dbReference type="PANTHER" id="PTHR24096:SF149">
    <property type="entry name" value="AMP-BINDING DOMAIN-CONTAINING PROTEIN-RELATED"/>
    <property type="match status" value="1"/>
</dbReference>
<dbReference type="SUPFAM" id="SSF56801">
    <property type="entry name" value="Acetyl-CoA synthetase-like"/>
    <property type="match status" value="1"/>
</dbReference>
<dbReference type="GO" id="GO:0009234">
    <property type="term" value="P:menaquinone biosynthetic process"/>
    <property type="evidence" value="ECO:0007669"/>
    <property type="project" value="UniProtKB-UniRule"/>
</dbReference>
<dbReference type="InterPro" id="IPR010192">
    <property type="entry name" value="MenE"/>
</dbReference>
<evidence type="ECO:0000256" key="1">
    <source>
        <dbReference type="ARBA" id="ARBA00022428"/>
    </source>
</evidence>
<evidence type="ECO:0000256" key="3">
    <source>
        <dbReference type="ARBA" id="ARBA00022741"/>
    </source>
</evidence>
<gene>
    <name evidence="5" type="primary">menE</name>
    <name evidence="8" type="ORF">SAMN05216565_101745</name>
</gene>
<evidence type="ECO:0000256" key="4">
    <source>
        <dbReference type="ARBA" id="ARBA00022840"/>
    </source>
</evidence>
<keyword evidence="1 5" id="KW-0474">Menaquinone biosynthesis</keyword>
<evidence type="ECO:0000259" key="7">
    <source>
        <dbReference type="Pfam" id="PF13193"/>
    </source>
</evidence>
<evidence type="ECO:0000256" key="2">
    <source>
        <dbReference type="ARBA" id="ARBA00022598"/>
    </source>
</evidence>
<comment type="pathway">
    <text evidence="5">Quinol/quinone metabolism; 1,4-dihydroxy-2-naphthoate biosynthesis; 1,4-dihydroxy-2-naphthoate from chorismate: step 5/7.</text>
</comment>
<dbReference type="Pfam" id="PF13193">
    <property type="entry name" value="AMP-binding_C"/>
    <property type="match status" value="1"/>
</dbReference>
<dbReference type="HAMAP" id="MF_00731">
    <property type="entry name" value="MenE"/>
    <property type="match status" value="1"/>
</dbReference>
<dbReference type="PROSITE" id="PS00455">
    <property type="entry name" value="AMP_BINDING"/>
    <property type="match status" value="1"/>
</dbReference>
<feature type="domain" description="AMP-binding enzyme C-terminal" evidence="7">
    <location>
        <begin position="405"/>
        <end position="478"/>
    </location>
</feature>
<keyword evidence="4 5" id="KW-0067">ATP-binding</keyword>
<evidence type="ECO:0000256" key="5">
    <source>
        <dbReference type="HAMAP-Rule" id="MF_00731"/>
    </source>
</evidence>
<dbReference type="NCBIfam" id="TIGR01923">
    <property type="entry name" value="menE"/>
    <property type="match status" value="1"/>
</dbReference>
<dbReference type="OrthoDB" id="9762242at2"/>
<evidence type="ECO:0000313" key="8">
    <source>
        <dbReference type="EMBL" id="SDP16173.1"/>
    </source>
</evidence>
<dbReference type="UniPathway" id="UPA00079"/>
<organism evidence="8 9">
    <name type="scientific">Litchfieldia salsa</name>
    <dbReference type="NCBI Taxonomy" id="930152"/>
    <lineage>
        <taxon>Bacteria</taxon>
        <taxon>Bacillati</taxon>
        <taxon>Bacillota</taxon>
        <taxon>Bacilli</taxon>
        <taxon>Bacillales</taxon>
        <taxon>Bacillaceae</taxon>
        <taxon>Litchfieldia</taxon>
    </lineage>
</organism>
<dbReference type="Pfam" id="PF00501">
    <property type="entry name" value="AMP-binding"/>
    <property type="match status" value="1"/>
</dbReference>
<comment type="function">
    <text evidence="5">Converts 2-succinylbenzoate (OSB) to 2-succinylbenzoyl-CoA (OSB-CoA).</text>
</comment>
<dbReference type="STRING" id="930152.SAMN05216565_101745"/>
<dbReference type="PANTHER" id="PTHR24096">
    <property type="entry name" value="LONG-CHAIN-FATTY-ACID--COA LIGASE"/>
    <property type="match status" value="1"/>
</dbReference>
<protein>
    <recommendedName>
        <fullName evidence="5">2-succinylbenzoate--CoA ligase</fullName>
        <ecNumber evidence="5">6.2.1.26</ecNumber>
    </recommendedName>
    <alternativeName>
        <fullName evidence="5">o-succinylbenzoyl-CoA synthetase</fullName>
        <shortName evidence="5">OSB-CoA synthetase</shortName>
    </alternativeName>
</protein>
<dbReference type="EMBL" id="FNJU01000001">
    <property type="protein sequence ID" value="SDP16173.1"/>
    <property type="molecule type" value="Genomic_DNA"/>
</dbReference>
<dbReference type="GO" id="GO:0008756">
    <property type="term" value="F:o-succinylbenzoate-CoA ligase activity"/>
    <property type="evidence" value="ECO:0007669"/>
    <property type="project" value="UniProtKB-UniRule"/>
</dbReference>
<dbReference type="CDD" id="cd05912">
    <property type="entry name" value="OSB_CoA_lg"/>
    <property type="match status" value="1"/>
</dbReference>
<sequence>MIEIPNWLANRAYLTPNRIAIKSKGQEITFIELHQKVLRTAESLAFQGVKKEDIVSVLMTNSLEMIQVIHALKYIGARTVLLNNRLTKHELLWQITDSKSCLILSEDQFLEQLNLNKNEGSKRICTLEELQMSPVKGIGFEYQKEFNLNDIDTIMYTSGTTGKPKGVIQTYGNHWWSAIGSSLNLGLKENDCWLAIVPFFHISGLSILIRSVIYGIPIVLHEKFSADEANRSIMEEGVTIVSVVSKMLTQMVQDLEESRYPTSFRCMLLGGGPAPKSLLEDCKIKEVPVYQTYGMTETASQIVTLSPEYSLSKLGSAGKPLFPSQLRIEKNGEVLEPYEHGEIVVKGPNVTKGYFHRSEETEKAIIDGWLYTGDLGYLDEDGFLYVLDRRSDLIISGGENVYPAEIESILLSHPTINDAGVIGIEDQDWGQVPIAFIVTKEKIAIDEIIDFCRIKLAKYKVPTRIYMVDTLPRNATNKLQRKKLYDYILPEGE</sequence>
<comment type="pathway">
    <text evidence="5">Quinol/quinone metabolism; menaquinone biosynthesis.</text>
</comment>
<dbReference type="InterPro" id="IPR042099">
    <property type="entry name" value="ANL_N_sf"/>
</dbReference>
<dbReference type="InterPro" id="IPR000873">
    <property type="entry name" value="AMP-dep_synth/lig_dom"/>
</dbReference>